<gene>
    <name evidence="1" type="ORF">FA13DRAFT_1815173</name>
</gene>
<evidence type="ECO:0000313" key="1">
    <source>
        <dbReference type="EMBL" id="TEB29371.1"/>
    </source>
</evidence>
<dbReference type="AlphaFoldDB" id="A0A4Y7T5S7"/>
<name>A0A4Y7T5S7_COPMI</name>
<accession>A0A4Y7T5S7</accession>
<dbReference type="STRING" id="71717.A0A4Y7T5S7"/>
<dbReference type="Proteomes" id="UP000298030">
    <property type="component" value="Unassembled WGS sequence"/>
</dbReference>
<evidence type="ECO:0000313" key="2">
    <source>
        <dbReference type="Proteomes" id="UP000298030"/>
    </source>
</evidence>
<protein>
    <submittedName>
        <fullName evidence="1">Uncharacterized protein</fullName>
    </submittedName>
</protein>
<reference evidence="1 2" key="1">
    <citation type="journal article" date="2019" name="Nat. Ecol. Evol.">
        <title>Megaphylogeny resolves global patterns of mushroom evolution.</title>
        <authorList>
            <person name="Varga T."/>
            <person name="Krizsan K."/>
            <person name="Foldi C."/>
            <person name="Dima B."/>
            <person name="Sanchez-Garcia M."/>
            <person name="Sanchez-Ramirez S."/>
            <person name="Szollosi G.J."/>
            <person name="Szarkandi J.G."/>
            <person name="Papp V."/>
            <person name="Albert L."/>
            <person name="Andreopoulos W."/>
            <person name="Angelini C."/>
            <person name="Antonin V."/>
            <person name="Barry K.W."/>
            <person name="Bougher N.L."/>
            <person name="Buchanan P."/>
            <person name="Buyck B."/>
            <person name="Bense V."/>
            <person name="Catcheside P."/>
            <person name="Chovatia M."/>
            <person name="Cooper J."/>
            <person name="Damon W."/>
            <person name="Desjardin D."/>
            <person name="Finy P."/>
            <person name="Geml J."/>
            <person name="Haridas S."/>
            <person name="Hughes K."/>
            <person name="Justo A."/>
            <person name="Karasinski D."/>
            <person name="Kautmanova I."/>
            <person name="Kiss B."/>
            <person name="Kocsube S."/>
            <person name="Kotiranta H."/>
            <person name="LaButti K.M."/>
            <person name="Lechner B.E."/>
            <person name="Liimatainen K."/>
            <person name="Lipzen A."/>
            <person name="Lukacs Z."/>
            <person name="Mihaltcheva S."/>
            <person name="Morgado L.N."/>
            <person name="Niskanen T."/>
            <person name="Noordeloos M.E."/>
            <person name="Ohm R.A."/>
            <person name="Ortiz-Santana B."/>
            <person name="Ovrebo C."/>
            <person name="Racz N."/>
            <person name="Riley R."/>
            <person name="Savchenko A."/>
            <person name="Shiryaev A."/>
            <person name="Soop K."/>
            <person name="Spirin V."/>
            <person name="Szebenyi C."/>
            <person name="Tomsovsky M."/>
            <person name="Tulloss R.E."/>
            <person name="Uehling J."/>
            <person name="Grigoriev I.V."/>
            <person name="Vagvolgyi C."/>
            <person name="Papp T."/>
            <person name="Martin F.M."/>
            <person name="Miettinen O."/>
            <person name="Hibbett D.S."/>
            <person name="Nagy L.G."/>
        </authorList>
    </citation>
    <scope>NUCLEOTIDE SEQUENCE [LARGE SCALE GENOMIC DNA]</scope>
    <source>
        <strain evidence="1 2">FP101781</strain>
    </source>
</reference>
<keyword evidence="2" id="KW-1185">Reference proteome</keyword>
<sequence>MPTPSPLEILQKGFDVLKRKHDKKRKELTAKAKKEKLTEEEESWLDFEGNVVDEQRMLLTMTEAESYEKGLEGLSAEDKMGLDTRGCSFNAEHNHYILLHLEYQCFRYFIVVIIP</sequence>
<organism evidence="1 2">
    <name type="scientific">Coprinellus micaceus</name>
    <name type="common">Glistening ink-cap mushroom</name>
    <name type="synonym">Coprinus micaceus</name>
    <dbReference type="NCBI Taxonomy" id="71717"/>
    <lineage>
        <taxon>Eukaryota</taxon>
        <taxon>Fungi</taxon>
        <taxon>Dikarya</taxon>
        <taxon>Basidiomycota</taxon>
        <taxon>Agaricomycotina</taxon>
        <taxon>Agaricomycetes</taxon>
        <taxon>Agaricomycetidae</taxon>
        <taxon>Agaricales</taxon>
        <taxon>Agaricineae</taxon>
        <taxon>Psathyrellaceae</taxon>
        <taxon>Coprinellus</taxon>
    </lineage>
</organism>
<dbReference type="EMBL" id="QPFP01000027">
    <property type="protein sequence ID" value="TEB29371.1"/>
    <property type="molecule type" value="Genomic_DNA"/>
</dbReference>
<proteinExistence type="predicted"/>
<comment type="caution">
    <text evidence="1">The sequence shown here is derived from an EMBL/GenBank/DDBJ whole genome shotgun (WGS) entry which is preliminary data.</text>
</comment>
<dbReference type="OrthoDB" id="2507562at2759"/>